<evidence type="ECO:0000256" key="3">
    <source>
        <dbReference type="ARBA" id="ARBA00022448"/>
    </source>
</evidence>
<dbReference type="EMBL" id="JBHRTL010000031">
    <property type="protein sequence ID" value="MFC3156816.1"/>
    <property type="molecule type" value="Genomic_DNA"/>
</dbReference>
<feature type="transmembrane region" description="Helical" evidence="11">
    <location>
        <begin position="69"/>
        <end position="86"/>
    </location>
</feature>
<feature type="transmembrane region" description="Helical" evidence="11">
    <location>
        <begin position="106"/>
        <end position="135"/>
    </location>
</feature>
<dbReference type="PRINTS" id="PR00164">
    <property type="entry name" value="ABC2TRNSPORT"/>
</dbReference>
<reference evidence="14" key="1">
    <citation type="journal article" date="2019" name="Int. J. Syst. Evol. Microbiol.">
        <title>The Global Catalogue of Microorganisms (GCM) 10K type strain sequencing project: providing services to taxonomists for standard genome sequencing and annotation.</title>
        <authorList>
            <consortium name="The Broad Institute Genomics Platform"/>
            <consortium name="The Broad Institute Genome Sequencing Center for Infectious Disease"/>
            <person name="Wu L."/>
            <person name="Ma J."/>
        </authorList>
    </citation>
    <scope>NUCLEOTIDE SEQUENCE [LARGE SCALE GENOMIC DNA]</scope>
    <source>
        <strain evidence="14">KCTC 52141</strain>
    </source>
</reference>
<comment type="similarity">
    <text evidence="2 11">Belongs to the ABC-2 integral membrane protein family.</text>
</comment>
<evidence type="ECO:0000256" key="2">
    <source>
        <dbReference type="ARBA" id="ARBA00007783"/>
    </source>
</evidence>
<dbReference type="PIRSF" id="PIRSF006648">
    <property type="entry name" value="DrrB"/>
    <property type="match status" value="1"/>
</dbReference>
<keyword evidence="9" id="KW-0625">Polysaccharide transport</keyword>
<evidence type="ECO:0000256" key="5">
    <source>
        <dbReference type="ARBA" id="ARBA00022597"/>
    </source>
</evidence>
<name>A0ABV7HW35_9GAMM</name>
<comment type="subcellular location">
    <subcellularLocation>
        <location evidence="11">Cell inner membrane</location>
        <topology evidence="11">Multi-pass membrane protein</topology>
    </subcellularLocation>
    <subcellularLocation>
        <location evidence="1">Cell membrane</location>
        <topology evidence="1">Multi-pass membrane protein</topology>
    </subcellularLocation>
</comment>
<feature type="transmembrane region" description="Helical" evidence="11">
    <location>
        <begin position="147"/>
        <end position="175"/>
    </location>
</feature>
<feature type="transmembrane region" description="Helical" evidence="11">
    <location>
        <begin position="181"/>
        <end position="201"/>
    </location>
</feature>
<feature type="transmembrane region" description="Helical" evidence="11">
    <location>
        <begin position="234"/>
        <end position="255"/>
    </location>
</feature>
<evidence type="ECO:0000259" key="12">
    <source>
        <dbReference type="PROSITE" id="PS51012"/>
    </source>
</evidence>
<sequence>MRTDIVSALRRYLSLFSMMVKRDVLARYKGSWLGLFWAAINPLLLMIVYGFVFGVIFKARWPVQGDSEVSFMVLLFCGLIVHMMFADVLGRSASVIRDNANYVKKVVFPLSIFGGVVSMAALFHFLVSFVVLLLVSGLMGGHLTWHIVFLPVLLLQYLLFCTGVAWFVSVLGVFFKDLTHIVGFVSTVFLFTCPIFFPINYVPEQYQIVLAVNPLTYYVEAVRGIVVFHSFPSVAAFSTSLVVSSVVFVIGFWFFRKTKGSFADVV</sequence>
<evidence type="ECO:0000256" key="4">
    <source>
        <dbReference type="ARBA" id="ARBA00022475"/>
    </source>
</evidence>
<dbReference type="InterPro" id="IPR013525">
    <property type="entry name" value="ABC2_TM"/>
</dbReference>
<keyword evidence="6 11" id="KW-0812">Transmembrane</keyword>
<evidence type="ECO:0000256" key="6">
    <source>
        <dbReference type="ARBA" id="ARBA00022692"/>
    </source>
</evidence>
<gene>
    <name evidence="13" type="ORF">ACFOEB_16520</name>
</gene>
<proteinExistence type="inferred from homology"/>
<keyword evidence="7" id="KW-0972">Capsule biogenesis/degradation</keyword>
<dbReference type="RefSeq" id="WP_382418231.1">
    <property type="nucleotide sequence ID" value="NZ_JBHRTL010000031.1"/>
</dbReference>
<keyword evidence="14" id="KW-1185">Reference proteome</keyword>
<evidence type="ECO:0000256" key="7">
    <source>
        <dbReference type="ARBA" id="ARBA00022903"/>
    </source>
</evidence>
<protein>
    <recommendedName>
        <fullName evidence="11">Transport permease protein</fullName>
    </recommendedName>
</protein>
<evidence type="ECO:0000313" key="13">
    <source>
        <dbReference type="EMBL" id="MFC3156816.1"/>
    </source>
</evidence>
<evidence type="ECO:0000256" key="8">
    <source>
        <dbReference type="ARBA" id="ARBA00022989"/>
    </source>
</evidence>
<accession>A0ABV7HW35</accession>
<comment type="caution">
    <text evidence="13">The sequence shown here is derived from an EMBL/GenBank/DDBJ whole genome shotgun (WGS) entry which is preliminary data.</text>
</comment>
<dbReference type="InterPro" id="IPR000412">
    <property type="entry name" value="ABC_2_transport"/>
</dbReference>
<evidence type="ECO:0000313" key="14">
    <source>
        <dbReference type="Proteomes" id="UP001595548"/>
    </source>
</evidence>
<keyword evidence="8 11" id="KW-1133">Transmembrane helix</keyword>
<dbReference type="PANTHER" id="PTHR30413:SF10">
    <property type="entry name" value="CAPSULE POLYSACCHARIDE EXPORT INNER-MEMBRANE PROTEIN CTRC"/>
    <property type="match status" value="1"/>
</dbReference>
<evidence type="ECO:0000256" key="1">
    <source>
        <dbReference type="ARBA" id="ARBA00004651"/>
    </source>
</evidence>
<dbReference type="Pfam" id="PF01061">
    <property type="entry name" value="ABC2_membrane"/>
    <property type="match status" value="1"/>
</dbReference>
<keyword evidence="10 11" id="KW-0472">Membrane</keyword>
<evidence type="ECO:0000256" key="11">
    <source>
        <dbReference type="RuleBase" id="RU361157"/>
    </source>
</evidence>
<keyword evidence="5" id="KW-0762">Sugar transport</keyword>
<dbReference type="InterPro" id="IPR047817">
    <property type="entry name" value="ABC2_TM_bact-type"/>
</dbReference>
<organism evidence="13 14">
    <name type="scientific">Gilvimarinus japonicus</name>
    <dbReference type="NCBI Taxonomy" id="1796469"/>
    <lineage>
        <taxon>Bacteria</taxon>
        <taxon>Pseudomonadati</taxon>
        <taxon>Pseudomonadota</taxon>
        <taxon>Gammaproteobacteria</taxon>
        <taxon>Cellvibrionales</taxon>
        <taxon>Cellvibrionaceae</taxon>
        <taxon>Gilvimarinus</taxon>
    </lineage>
</organism>
<dbReference type="PANTHER" id="PTHR30413">
    <property type="entry name" value="INNER MEMBRANE TRANSPORT PERMEASE"/>
    <property type="match status" value="1"/>
</dbReference>
<keyword evidence="3 11" id="KW-0813">Transport</keyword>
<feature type="domain" description="ABC transmembrane type-2" evidence="12">
    <location>
        <begin position="33"/>
        <end position="258"/>
    </location>
</feature>
<evidence type="ECO:0000256" key="10">
    <source>
        <dbReference type="ARBA" id="ARBA00023136"/>
    </source>
</evidence>
<keyword evidence="4 11" id="KW-1003">Cell membrane</keyword>
<evidence type="ECO:0000256" key="9">
    <source>
        <dbReference type="ARBA" id="ARBA00023047"/>
    </source>
</evidence>
<dbReference type="Proteomes" id="UP001595548">
    <property type="component" value="Unassembled WGS sequence"/>
</dbReference>
<feature type="transmembrane region" description="Helical" evidence="11">
    <location>
        <begin position="35"/>
        <end position="57"/>
    </location>
</feature>
<dbReference type="PROSITE" id="PS51012">
    <property type="entry name" value="ABC_TM2"/>
    <property type="match status" value="1"/>
</dbReference>